<dbReference type="PANTHER" id="PTHR30290:SF10">
    <property type="entry name" value="PERIPLASMIC OLIGOPEPTIDE-BINDING PROTEIN-RELATED"/>
    <property type="match status" value="1"/>
</dbReference>
<organism evidence="7 8">
    <name type="scientific">Thermonema lapsum</name>
    <dbReference type="NCBI Taxonomy" id="28195"/>
    <lineage>
        <taxon>Bacteria</taxon>
        <taxon>Pseudomonadati</taxon>
        <taxon>Bacteroidota</taxon>
        <taxon>Cytophagia</taxon>
        <taxon>Cytophagales</taxon>
        <taxon>Thermonemataceae</taxon>
        <taxon>Thermonema</taxon>
    </lineage>
</organism>
<dbReference type="Gene3D" id="3.10.105.10">
    <property type="entry name" value="Dipeptide-binding Protein, Domain 3"/>
    <property type="match status" value="1"/>
</dbReference>
<dbReference type="SUPFAM" id="SSF53850">
    <property type="entry name" value="Periplasmic binding protein-like II"/>
    <property type="match status" value="1"/>
</dbReference>
<keyword evidence="4 5" id="KW-0732">Signal</keyword>
<dbReference type="GO" id="GO:1904680">
    <property type="term" value="F:peptide transmembrane transporter activity"/>
    <property type="evidence" value="ECO:0007669"/>
    <property type="project" value="TreeGrafter"/>
</dbReference>
<feature type="domain" description="Solute-binding protein family 5" evidence="6">
    <location>
        <begin position="72"/>
        <end position="467"/>
    </location>
</feature>
<dbReference type="GO" id="GO:0043190">
    <property type="term" value="C:ATP-binding cassette (ABC) transporter complex"/>
    <property type="evidence" value="ECO:0007669"/>
    <property type="project" value="InterPro"/>
</dbReference>
<dbReference type="PIRSF" id="PIRSF002741">
    <property type="entry name" value="MppA"/>
    <property type="match status" value="1"/>
</dbReference>
<evidence type="ECO:0000313" key="7">
    <source>
        <dbReference type="EMBL" id="NIK73208.1"/>
    </source>
</evidence>
<evidence type="ECO:0000256" key="5">
    <source>
        <dbReference type="SAM" id="SignalP"/>
    </source>
</evidence>
<evidence type="ECO:0000256" key="2">
    <source>
        <dbReference type="ARBA" id="ARBA00005695"/>
    </source>
</evidence>
<proteinExistence type="inferred from homology"/>
<dbReference type="GO" id="GO:0030288">
    <property type="term" value="C:outer membrane-bounded periplasmic space"/>
    <property type="evidence" value="ECO:0007669"/>
    <property type="project" value="UniProtKB-ARBA"/>
</dbReference>
<reference evidence="7 8" key="1">
    <citation type="submission" date="2020-03" db="EMBL/GenBank/DDBJ databases">
        <title>Genomic Encyclopedia of Type Strains, Phase IV (KMG-IV): sequencing the most valuable type-strain genomes for metagenomic binning, comparative biology and taxonomic classification.</title>
        <authorList>
            <person name="Goeker M."/>
        </authorList>
    </citation>
    <scope>NUCLEOTIDE SEQUENCE [LARGE SCALE GENOMIC DNA]</scope>
    <source>
        <strain evidence="7 8">DSM 5718</strain>
    </source>
</reference>
<evidence type="ECO:0000256" key="4">
    <source>
        <dbReference type="ARBA" id="ARBA00022729"/>
    </source>
</evidence>
<dbReference type="Gene3D" id="3.90.76.10">
    <property type="entry name" value="Dipeptide-binding Protein, Domain 1"/>
    <property type="match status" value="1"/>
</dbReference>
<gene>
    <name evidence="7" type="ORF">FHS56_000694</name>
</gene>
<keyword evidence="8" id="KW-1185">Reference proteome</keyword>
<dbReference type="PROSITE" id="PS51257">
    <property type="entry name" value="PROKAR_LIPOPROTEIN"/>
    <property type="match status" value="1"/>
</dbReference>
<feature type="signal peptide" evidence="5">
    <location>
        <begin position="1"/>
        <end position="19"/>
    </location>
</feature>
<comment type="subcellular location">
    <subcellularLocation>
        <location evidence="1">Cell envelope</location>
    </subcellularLocation>
</comment>
<dbReference type="InterPro" id="IPR030678">
    <property type="entry name" value="Peptide/Ni-bd"/>
</dbReference>
<keyword evidence="3" id="KW-0813">Transport</keyword>
<evidence type="ECO:0000313" key="8">
    <source>
        <dbReference type="Proteomes" id="UP000537126"/>
    </source>
</evidence>
<evidence type="ECO:0000256" key="1">
    <source>
        <dbReference type="ARBA" id="ARBA00004196"/>
    </source>
</evidence>
<feature type="chain" id="PRO_5033042033" evidence="5">
    <location>
        <begin position="20"/>
        <end position="559"/>
    </location>
</feature>
<dbReference type="CDD" id="cd00995">
    <property type="entry name" value="PBP2_NikA_DppA_OppA_like"/>
    <property type="match status" value="1"/>
</dbReference>
<name>A0A846MNQ0_9BACT</name>
<protein>
    <submittedName>
        <fullName evidence="7">Peptide/nickel transport system substrate-binding protein</fullName>
    </submittedName>
</protein>
<dbReference type="Gene3D" id="3.40.190.10">
    <property type="entry name" value="Periplasmic binding protein-like II"/>
    <property type="match status" value="1"/>
</dbReference>
<comment type="caution">
    <text evidence="7">The sequence shown here is derived from an EMBL/GenBank/DDBJ whole genome shotgun (WGS) entry which is preliminary data.</text>
</comment>
<dbReference type="PANTHER" id="PTHR30290">
    <property type="entry name" value="PERIPLASMIC BINDING COMPONENT OF ABC TRANSPORTER"/>
    <property type="match status" value="1"/>
</dbReference>
<dbReference type="GO" id="GO:0015833">
    <property type="term" value="P:peptide transport"/>
    <property type="evidence" value="ECO:0007669"/>
    <property type="project" value="TreeGrafter"/>
</dbReference>
<sequence>MVRKILSFIVLAAFLAACGGQSEKGAPKKVFRYNQTGGLKSLDPAFANNRATVWATTQIYNGLFEMDESLHPMPALANTWSISEDGKTYTFIIKKGVYFHDDPCFPEGKGRELKASDFVYSFKRIMSPATASTGRWVFEGKVLTNPDGTLSDSAFIALDDYTLQIRLKEPFPPFLDLLTVPYTYVVPQEAVEYYKDDFRSHPVGTGPFKFREWKEGESLVLEKNPNYWKAKELGKDIPYLDAVQVRFIEDPNQAFREFQAGNLDFITGLPENAKDILDAQGNVKPEFAAKFNVEKADYLNTEYIGFQMNPENYVEPEKHPFLKKEFRQALAYAIDRNELIYSLRNGLGKPGTAGIVPIGMPSFDSSVVKGYHYNPEKARELLKAAGYPNGEGLEKYQLKLATYSTDLNIAEFIQKQWENIGVKVEIETAQFSTHQQRVDNGKVNLFRGSWLADYPDAENYLAMFYSKYLSPAGPNKTHFINRTYDSLYVAAMYVKENAEDHFKRYSIYHQMEKLILEECPVIILYYDDVLRMSQKNVTGLRINPMNILSLEEVDFMNPN</sequence>
<dbReference type="Proteomes" id="UP000537126">
    <property type="component" value="Unassembled WGS sequence"/>
</dbReference>
<dbReference type="EMBL" id="JAASRN010000001">
    <property type="protein sequence ID" value="NIK73208.1"/>
    <property type="molecule type" value="Genomic_DNA"/>
</dbReference>
<dbReference type="Pfam" id="PF00496">
    <property type="entry name" value="SBP_bac_5"/>
    <property type="match status" value="1"/>
</dbReference>
<dbReference type="InterPro" id="IPR039424">
    <property type="entry name" value="SBP_5"/>
</dbReference>
<dbReference type="AlphaFoldDB" id="A0A846MNQ0"/>
<evidence type="ECO:0000259" key="6">
    <source>
        <dbReference type="Pfam" id="PF00496"/>
    </source>
</evidence>
<dbReference type="RefSeq" id="WP_166918472.1">
    <property type="nucleotide sequence ID" value="NZ_JAASRN010000001.1"/>
</dbReference>
<dbReference type="InterPro" id="IPR000914">
    <property type="entry name" value="SBP_5_dom"/>
</dbReference>
<accession>A0A846MNQ0</accession>
<evidence type="ECO:0000256" key="3">
    <source>
        <dbReference type="ARBA" id="ARBA00022448"/>
    </source>
</evidence>
<comment type="similarity">
    <text evidence="2">Belongs to the bacterial solute-binding protein 5 family.</text>
</comment>